<dbReference type="Proteomes" id="UP000502136">
    <property type="component" value="Chromosome"/>
</dbReference>
<proteinExistence type="inferred from homology"/>
<protein>
    <submittedName>
        <fullName evidence="4">Damage-inducible protein DinB</fullName>
    </submittedName>
</protein>
<dbReference type="InterPro" id="IPR034660">
    <property type="entry name" value="DinB/YfiT-like"/>
</dbReference>
<organism evidence="4 5">
    <name type="scientific">Paenibacillus albicereus</name>
    <dbReference type="NCBI Taxonomy" id="2726185"/>
    <lineage>
        <taxon>Bacteria</taxon>
        <taxon>Bacillati</taxon>
        <taxon>Bacillota</taxon>
        <taxon>Bacilli</taxon>
        <taxon>Bacillales</taxon>
        <taxon>Paenibacillaceae</taxon>
        <taxon>Paenibacillus</taxon>
    </lineage>
</organism>
<gene>
    <name evidence="4" type="ORF">HGI30_04225</name>
</gene>
<dbReference type="GO" id="GO:0046872">
    <property type="term" value="F:metal ion binding"/>
    <property type="evidence" value="ECO:0007669"/>
    <property type="project" value="UniProtKB-KW"/>
</dbReference>
<feature type="binding site" evidence="3">
    <location>
        <position position="44"/>
    </location>
    <ligand>
        <name>a divalent metal cation</name>
        <dbReference type="ChEBI" id="CHEBI:60240"/>
    </ligand>
</feature>
<keyword evidence="2 3" id="KW-0479">Metal-binding</keyword>
<sequence length="159" mass="18692">MHVWFKYNWIVRDQWYEWCAQLPEEELARERVGGMGSILKTFQHIIDVEWSWIQQLQEAAFPSKPVPWLATLAEVRELDRQYRSDIEPFILGWDDSMETRLMEDVTGDGDVEQHAWGEVMRHVLAHEIHHVGQLSIWAREMGLKPVSANFIGKGLIPIR</sequence>
<dbReference type="EMBL" id="CP051428">
    <property type="protein sequence ID" value="QJC50847.1"/>
    <property type="molecule type" value="Genomic_DNA"/>
</dbReference>
<evidence type="ECO:0000313" key="5">
    <source>
        <dbReference type="Proteomes" id="UP000502136"/>
    </source>
</evidence>
<dbReference type="Pfam" id="PF05163">
    <property type="entry name" value="DinB"/>
    <property type="match status" value="1"/>
</dbReference>
<evidence type="ECO:0000256" key="3">
    <source>
        <dbReference type="PIRSR" id="PIRSR607837-1"/>
    </source>
</evidence>
<dbReference type="SUPFAM" id="SSF109854">
    <property type="entry name" value="DinB/YfiT-like putative metalloenzymes"/>
    <property type="match status" value="1"/>
</dbReference>
<keyword evidence="5" id="KW-1185">Reference proteome</keyword>
<feature type="binding site" evidence="3">
    <location>
        <position position="130"/>
    </location>
    <ligand>
        <name>a divalent metal cation</name>
        <dbReference type="ChEBI" id="CHEBI:60240"/>
    </ligand>
</feature>
<evidence type="ECO:0000256" key="2">
    <source>
        <dbReference type="ARBA" id="ARBA00022723"/>
    </source>
</evidence>
<dbReference type="PANTHER" id="PTHR37302">
    <property type="entry name" value="SLR1116 PROTEIN"/>
    <property type="match status" value="1"/>
</dbReference>
<dbReference type="PANTHER" id="PTHR37302:SF3">
    <property type="entry name" value="DAMAGE-INDUCIBLE PROTEIN DINB"/>
    <property type="match status" value="1"/>
</dbReference>
<evidence type="ECO:0000313" key="4">
    <source>
        <dbReference type="EMBL" id="QJC50847.1"/>
    </source>
</evidence>
<accession>A0A6H2GTX1</accession>
<comment type="similarity">
    <text evidence="1">Belongs to the DinB family.</text>
</comment>
<dbReference type="KEGG" id="palr:HGI30_04225"/>
<feature type="binding site" evidence="3">
    <location>
        <position position="126"/>
    </location>
    <ligand>
        <name>a divalent metal cation</name>
        <dbReference type="ChEBI" id="CHEBI:60240"/>
    </ligand>
</feature>
<evidence type="ECO:0000256" key="1">
    <source>
        <dbReference type="ARBA" id="ARBA00008635"/>
    </source>
</evidence>
<reference evidence="4 5" key="1">
    <citation type="submission" date="2020-04" db="EMBL/GenBank/DDBJ databases">
        <title>Novel Paenibacillus strain UniB2 isolated from commercial digestive syrup.</title>
        <authorList>
            <person name="Thorat V."/>
            <person name="Kirdat K."/>
            <person name="Tiwarekar B."/>
            <person name="Yadav A."/>
        </authorList>
    </citation>
    <scope>NUCLEOTIDE SEQUENCE [LARGE SCALE GENOMIC DNA]</scope>
    <source>
        <strain evidence="4 5">UniB2</strain>
    </source>
</reference>
<dbReference type="Gene3D" id="1.20.120.450">
    <property type="entry name" value="dinb family like domain"/>
    <property type="match status" value="1"/>
</dbReference>
<dbReference type="AlphaFoldDB" id="A0A6H2GTX1"/>
<dbReference type="InterPro" id="IPR007837">
    <property type="entry name" value="DinB"/>
</dbReference>
<name>A0A6H2GTX1_9BACL</name>
<dbReference type="RefSeq" id="WP_168906502.1">
    <property type="nucleotide sequence ID" value="NZ_CP051428.1"/>
</dbReference>